<name>A0A3D9HNY2_9BACL</name>
<keyword evidence="1" id="KW-0812">Transmembrane</keyword>
<reference evidence="2 3" key="1">
    <citation type="submission" date="2018-07" db="EMBL/GenBank/DDBJ databases">
        <title>Genomic Encyclopedia of Type Strains, Phase III (KMG-III): the genomes of soil and plant-associated and newly described type strains.</title>
        <authorList>
            <person name="Whitman W."/>
        </authorList>
    </citation>
    <scope>NUCLEOTIDE SEQUENCE [LARGE SCALE GENOMIC DNA]</scope>
    <source>
        <strain evidence="2 3">CECT 8236</strain>
    </source>
</reference>
<protein>
    <submittedName>
        <fullName evidence="2">Uncharacterized protein</fullName>
    </submittedName>
</protein>
<keyword evidence="1" id="KW-1133">Transmembrane helix</keyword>
<feature type="transmembrane region" description="Helical" evidence="1">
    <location>
        <begin position="7"/>
        <end position="26"/>
    </location>
</feature>
<evidence type="ECO:0000313" key="3">
    <source>
        <dbReference type="Proteomes" id="UP000256869"/>
    </source>
</evidence>
<evidence type="ECO:0000313" key="2">
    <source>
        <dbReference type="EMBL" id="RED51179.1"/>
    </source>
</evidence>
<feature type="transmembrane region" description="Helical" evidence="1">
    <location>
        <begin position="46"/>
        <end position="64"/>
    </location>
</feature>
<organism evidence="2 3">
    <name type="scientific">Cohnella lupini</name>
    <dbReference type="NCBI Taxonomy" id="1294267"/>
    <lineage>
        <taxon>Bacteria</taxon>
        <taxon>Bacillati</taxon>
        <taxon>Bacillota</taxon>
        <taxon>Bacilli</taxon>
        <taxon>Bacillales</taxon>
        <taxon>Paenibacillaceae</taxon>
        <taxon>Cohnella</taxon>
    </lineage>
</organism>
<sequence length="72" mass="7826">MSKNRGVVVLVSSILLGLLIMLSPNMITGSSYDAIHVIGNLLVAEFIVRTTVIVIGLIVIYDGIKHYSTRVK</sequence>
<dbReference type="Proteomes" id="UP000256869">
    <property type="component" value="Unassembled WGS sequence"/>
</dbReference>
<keyword evidence="1" id="KW-0472">Membrane</keyword>
<evidence type="ECO:0000256" key="1">
    <source>
        <dbReference type="SAM" id="Phobius"/>
    </source>
</evidence>
<gene>
    <name evidence="2" type="ORF">DFP95_14412</name>
</gene>
<dbReference type="EMBL" id="QRDY01000044">
    <property type="protein sequence ID" value="RED51179.1"/>
    <property type="molecule type" value="Genomic_DNA"/>
</dbReference>
<accession>A0A3D9HNY2</accession>
<dbReference type="AlphaFoldDB" id="A0A3D9HNY2"/>
<keyword evidence="3" id="KW-1185">Reference proteome</keyword>
<comment type="caution">
    <text evidence="2">The sequence shown here is derived from an EMBL/GenBank/DDBJ whole genome shotgun (WGS) entry which is preliminary data.</text>
</comment>
<dbReference type="OrthoDB" id="2973754at2"/>
<proteinExistence type="predicted"/>